<dbReference type="PANTHER" id="PTHR12942">
    <property type="entry name" value="STEP II SPLICING FACTOR SLU7"/>
    <property type="match status" value="1"/>
</dbReference>
<keyword evidence="11" id="KW-1185">Reference proteome</keyword>
<comment type="caution">
    <text evidence="10">The sequence shown here is derived from an EMBL/GenBank/DDBJ whole genome shotgun (WGS) entry which is preliminary data.</text>
</comment>
<feature type="region of interest" description="Disordered" evidence="8">
    <location>
        <begin position="360"/>
        <end position="390"/>
    </location>
</feature>
<feature type="compositionally biased region" description="Basic and acidic residues" evidence="8">
    <location>
        <begin position="371"/>
        <end position="385"/>
    </location>
</feature>
<dbReference type="OrthoDB" id="249612at2759"/>
<feature type="region of interest" description="Disordered" evidence="8">
    <location>
        <begin position="1"/>
        <end position="48"/>
    </location>
</feature>
<keyword evidence="3 7" id="KW-0507">mRNA processing</keyword>
<comment type="subunit">
    <text evidence="7">Associated with the spliceosome.</text>
</comment>
<evidence type="ECO:0000256" key="6">
    <source>
        <dbReference type="ARBA" id="ARBA00023242"/>
    </source>
</evidence>
<evidence type="ECO:0000256" key="2">
    <source>
        <dbReference type="ARBA" id="ARBA00007203"/>
    </source>
</evidence>
<keyword evidence="6 7" id="KW-0539">Nucleus</keyword>
<dbReference type="GO" id="GO:0030628">
    <property type="term" value="F:pre-mRNA 3'-splice site binding"/>
    <property type="evidence" value="ECO:0007669"/>
    <property type="project" value="UniProtKB-UniRule"/>
</dbReference>
<name>A0A9W7FGZ7_9STRA</name>
<evidence type="ECO:0000256" key="3">
    <source>
        <dbReference type="ARBA" id="ARBA00022664"/>
    </source>
</evidence>
<reference evidence="11" key="1">
    <citation type="journal article" date="2023" name="Commun. Biol.">
        <title>Genome analysis of Parmales, the sister group of diatoms, reveals the evolutionary specialization of diatoms from phago-mixotrophs to photoautotrophs.</title>
        <authorList>
            <person name="Ban H."/>
            <person name="Sato S."/>
            <person name="Yoshikawa S."/>
            <person name="Yamada K."/>
            <person name="Nakamura Y."/>
            <person name="Ichinomiya M."/>
            <person name="Sato N."/>
            <person name="Blanc-Mathieu R."/>
            <person name="Endo H."/>
            <person name="Kuwata A."/>
            <person name="Ogata H."/>
        </authorList>
    </citation>
    <scope>NUCLEOTIDE SEQUENCE [LARGE SCALE GENOMIC DNA]</scope>
    <source>
        <strain evidence="11">NIES 3700</strain>
    </source>
</reference>
<feature type="compositionally biased region" description="Basic and acidic residues" evidence="8">
    <location>
        <begin position="14"/>
        <end position="24"/>
    </location>
</feature>
<evidence type="ECO:0000256" key="4">
    <source>
        <dbReference type="ARBA" id="ARBA00022728"/>
    </source>
</evidence>
<keyword evidence="4 7" id="KW-0747">Spliceosome</keyword>
<comment type="similarity">
    <text evidence="2 7">Belongs to the SLU7 family.</text>
</comment>
<evidence type="ECO:0000256" key="7">
    <source>
        <dbReference type="RuleBase" id="RU367071"/>
    </source>
</evidence>
<comment type="function">
    <text evidence="7">Involved in pre-mRNA splicing.</text>
</comment>
<evidence type="ECO:0000259" key="9">
    <source>
        <dbReference type="Pfam" id="PF11708"/>
    </source>
</evidence>
<feature type="region of interest" description="Disordered" evidence="8">
    <location>
        <begin position="300"/>
        <end position="327"/>
    </location>
</feature>
<feature type="compositionally biased region" description="Acidic residues" evidence="8">
    <location>
        <begin position="245"/>
        <end position="256"/>
    </location>
</feature>
<feature type="region of interest" description="Disordered" evidence="8">
    <location>
        <begin position="521"/>
        <end position="544"/>
    </location>
</feature>
<evidence type="ECO:0000313" key="10">
    <source>
        <dbReference type="EMBL" id="GMI11911.1"/>
    </source>
</evidence>
<evidence type="ECO:0000256" key="1">
    <source>
        <dbReference type="ARBA" id="ARBA00004123"/>
    </source>
</evidence>
<dbReference type="EMBL" id="BRXW01000168">
    <property type="protein sequence ID" value="GMI11911.1"/>
    <property type="molecule type" value="Genomic_DNA"/>
</dbReference>
<accession>A0A9W7FGZ7</accession>
<evidence type="ECO:0000313" key="11">
    <source>
        <dbReference type="Proteomes" id="UP001165122"/>
    </source>
</evidence>
<feature type="compositionally biased region" description="Basic and acidic residues" evidence="8">
    <location>
        <begin position="218"/>
        <end position="244"/>
    </location>
</feature>
<evidence type="ECO:0000256" key="8">
    <source>
        <dbReference type="SAM" id="MobiDB-lite"/>
    </source>
</evidence>
<sequence length="578" mass="64946">MSSSAAPQHVTESSADRRKARELQAARASGSAAPAIDIKSGQMINPHNPEFITKKPWYLGGDSTGPTLDHQAQGEVSEVLTLSKADALAKSHRSSLKSKISSINKTGKGFEVGMWVEALKRNKRPYLMAQVLKVSKRGEIDLKYEDGTLEKQIRPTNSRIKATKVNATVETSTGAHGKLDYASKRDKYHGYDNEDYKGTVRRYEEREDLRRKIREEEKLKEKEEGKGEGEGEGKGEESKKKETTEFSDSDDSDQEEMIDKEGELFTTRLARQGGVGGSQMKVTARNLRIREDTAKYLRNLDPNSAYYDPKSRSMRDNPNPEVNPEDLQFAGDNFVRYTGEAAELATTQLFAWDAQEKGSNVHAQANPSEAEFEKKKMVKEKESKKGNKKAKVLDKYGGSEFLEREDEDRKLRFGASSENKIFSRDGRVIKGGETNKTIAKTKYAEDVHPNGHRCIWGSYFHKGAFRWGYADDHSLLKSSYCTGANGRIANDEANALKSDVYGGAKEGAEYDSEKLKEALKKEEEFQRQQKGGEKRKYNAVGGDDKVTPEMMEAYRIKKGREGDVMDRLKGTEEVLEYK</sequence>
<dbReference type="Pfam" id="PF11708">
    <property type="entry name" value="Slu7"/>
    <property type="match status" value="1"/>
</dbReference>
<dbReference type="GO" id="GO:0005681">
    <property type="term" value="C:spliceosomal complex"/>
    <property type="evidence" value="ECO:0007669"/>
    <property type="project" value="UniProtKB-UniRule"/>
</dbReference>
<feature type="domain" description="Pre-mRNA-splicing factor SLU7" evidence="9">
    <location>
        <begin position="179"/>
        <end position="458"/>
    </location>
</feature>
<dbReference type="AlphaFoldDB" id="A0A9W7FGZ7"/>
<feature type="region of interest" description="Disordered" evidence="8">
    <location>
        <begin position="218"/>
        <end position="283"/>
    </location>
</feature>
<gene>
    <name evidence="10" type="ORF">TrLO_g13308</name>
</gene>
<dbReference type="InterPro" id="IPR021715">
    <property type="entry name" value="Slu7_dom"/>
</dbReference>
<proteinExistence type="inferred from homology"/>
<dbReference type="Proteomes" id="UP001165122">
    <property type="component" value="Unassembled WGS sequence"/>
</dbReference>
<comment type="subcellular location">
    <subcellularLocation>
        <location evidence="1 7">Nucleus</location>
    </subcellularLocation>
</comment>
<organism evidence="10 11">
    <name type="scientific">Triparma laevis f. longispina</name>
    <dbReference type="NCBI Taxonomy" id="1714387"/>
    <lineage>
        <taxon>Eukaryota</taxon>
        <taxon>Sar</taxon>
        <taxon>Stramenopiles</taxon>
        <taxon>Ochrophyta</taxon>
        <taxon>Bolidophyceae</taxon>
        <taxon>Parmales</taxon>
        <taxon>Triparmaceae</taxon>
        <taxon>Triparma</taxon>
    </lineage>
</organism>
<feature type="compositionally biased region" description="Polar residues" evidence="8">
    <location>
        <begin position="1"/>
        <end position="13"/>
    </location>
</feature>
<dbReference type="GO" id="GO:0000398">
    <property type="term" value="P:mRNA splicing, via spliceosome"/>
    <property type="evidence" value="ECO:0007669"/>
    <property type="project" value="UniProtKB-UniRule"/>
</dbReference>
<protein>
    <recommendedName>
        <fullName evidence="7">Pre-mRNA-splicing factor SLU7</fullName>
    </recommendedName>
</protein>
<keyword evidence="5 7" id="KW-0508">mRNA splicing</keyword>
<dbReference type="InterPro" id="IPR039974">
    <property type="entry name" value="Splicing_factor_SLU7"/>
</dbReference>
<feature type="compositionally biased region" description="Low complexity" evidence="8">
    <location>
        <begin position="25"/>
        <end position="35"/>
    </location>
</feature>
<evidence type="ECO:0000256" key="5">
    <source>
        <dbReference type="ARBA" id="ARBA00023187"/>
    </source>
</evidence>
<dbReference type="PANTHER" id="PTHR12942:SF2">
    <property type="entry name" value="PRE-MRNA-SPLICING FACTOR SLU7"/>
    <property type="match status" value="1"/>
</dbReference>